<protein>
    <submittedName>
        <fullName evidence="1">Uncharacterized protein</fullName>
    </submittedName>
</protein>
<dbReference type="EMBL" id="FNKB01000002">
    <property type="protein sequence ID" value="SDQ49710.1"/>
    <property type="molecule type" value="Genomic_DNA"/>
</dbReference>
<dbReference type="Proteomes" id="UP000182690">
    <property type="component" value="Unassembled WGS sequence"/>
</dbReference>
<sequence length="63" mass="6848">MPERENFWGDVPAPTVNNAPPIALNDDASLAAIITGQLNGHTTPLETLIRAELERPIERNTNA</sequence>
<gene>
    <name evidence="1" type="ORF">SAMN04488565_2735</name>
</gene>
<dbReference type="STRING" id="1079994.SAMN04488565_2735"/>
<dbReference type="RefSeq" id="WP_010156332.1">
    <property type="nucleotide sequence ID" value="NZ_FNKB01000002.1"/>
</dbReference>
<name>A0A1H1BCW1_9MICO</name>
<accession>A0A1H1BCW1</accession>
<evidence type="ECO:0000313" key="2">
    <source>
        <dbReference type="Proteomes" id="UP000182690"/>
    </source>
</evidence>
<dbReference type="AlphaFoldDB" id="A0A1H1BCW1"/>
<proteinExistence type="predicted"/>
<organism evidence="1 2">
    <name type="scientific">Leucobacter chromiiresistens</name>
    <dbReference type="NCBI Taxonomy" id="1079994"/>
    <lineage>
        <taxon>Bacteria</taxon>
        <taxon>Bacillati</taxon>
        <taxon>Actinomycetota</taxon>
        <taxon>Actinomycetes</taxon>
        <taxon>Micrococcales</taxon>
        <taxon>Microbacteriaceae</taxon>
        <taxon>Leucobacter</taxon>
    </lineage>
</organism>
<reference evidence="1 2" key="1">
    <citation type="submission" date="2016-10" db="EMBL/GenBank/DDBJ databases">
        <authorList>
            <person name="de Groot N.N."/>
        </authorList>
    </citation>
    <scope>NUCLEOTIDE SEQUENCE [LARGE SCALE GENOMIC DNA]</scope>
    <source>
        <strain evidence="1 2">DSM 22788</strain>
    </source>
</reference>
<evidence type="ECO:0000313" key="1">
    <source>
        <dbReference type="EMBL" id="SDQ49710.1"/>
    </source>
</evidence>